<dbReference type="RefSeq" id="WP_345158535.1">
    <property type="nucleotide sequence ID" value="NZ_BAABHC010000010.1"/>
</dbReference>
<evidence type="ECO:0000313" key="1">
    <source>
        <dbReference type="EMBL" id="GAA4431278.1"/>
    </source>
</evidence>
<evidence type="ECO:0008006" key="3">
    <source>
        <dbReference type="Google" id="ProtNLM"/>
    </source>
</evidence>
<dbReference type="Proteomes" id="UP001500552">
    <property type="component" value="Unassembled WGS sequence"/>
</dbReference>
<dbReference type="EMBL" id="BAABHC010000010">
    <property type="protein sequence ID" value="GAA4431278.1"/>
    <property type="molecule type" value="Genomic_DNA"/>
</dbReference>
<protein>
    <recommendedName>
        <fullName evidence="3">SpoIIAA-like</fullName>
    </recommendedName>
</protein>
<evidence type="ECO:0000313" key="2">
    <source>
        <dbReference type="Proteomes" id="UP001500552"/>
    </source>
</evidence>
<reference evidence="2" key="1">
    <citation type="journal article" date="2019" name="Int. J. Syst. Evol. Microbiol.">
        <title>The Global Catalogue of Microorganisms (GCM) 10K type strain sequencing project: providing services to taxonomists for standard genome sequencing and annotation.</title>
        <authorList>
            <consortium name="The Broad Institute Genomics Platform"/>
            <consortium name="The Broad Institute Genome Sequencing Center for Infectious Disease"/>
            <person name="Wu L."/>
            <person name="Ma J."/>
        </authorList>
    </citation>
    <scope>NUCLEOTIDE SEQUENCE [LARGE SCALE GENOMIC DNA]</scope>
    <source>
        <strain evidence="2">JCM 17926</strain>
    </source>
</reference>
<sequence>MRIHSELVNLDYNPATDVLTVEWPDIRACQADEISLALGDIVGNIRNFGVRRLLVDSRKTAGGISDGQYEKVTARFIRDIIASPVEKVARLESADAAREARLAGLVRGCRMTIAFRNFATREEAVRWLEQGVYSFR</sequence>
<keyword evidence="2" id="KW-1185">Reference proteome</keyword>
<gene>
    <name evidence="1" type="ORF">GCM10023188_18650</name>
</gene>
<proteinExistence type="predicted"/>
<accession>A0ABP8LKZ6</accession>
<organism evidence="1 2">
    <name type="scientific">Pontibacter saemangeumensis</name>
    <dbReference type="NCBI Taxonomy" id="1084525"/>
    <lineage>
        <taxon>Bacteria</taxon>
        <taxon>Pseudomonadati</taxon>
        <taxon>Bacteroidota</taxon>
        <taxon>Cytophagia</taxon>
        <taxon>Cytophagales</taxon>
        <taxon>Hymenobacteraceae</taxon>
        <taxon>Pontibacter</taxon>
    </lineage>
</organism>
<name>A0ABP8LKZ6_9BACT</name>
<comment type="caution">
    <text evidence="1">The sequence shown here is derived from an EMBL/GenBank/DDBJ whole genome shotgun (WGS) entry which is preliminary data.</text>
</comment>